<feature type="transmembrane region" description="Helical" evidence="1">
    <location>
        <begin position="74"/>
        <end position="98"/>
    </location>
</feature>
<protein>
    <submittedName>
        <fullName evidence="2">Uncharacterized protein</fullName>
    </submittedName>
</protein>
<reference evidence="2 3" key="1">
    <citation type="journal article" date="2019" name="Sci. Rep.">
        <title>Orb-weaving spider Araneus ventricosus genome elucidates the spidroin gene catalogue.</title>
        <authorList>
            <person name="Kono N."/>
            <person name="Nakamura H."/>
            <person name="Ohtoshi R."/>
            <person name="Moran D.A.P."/>
            <person name="Shinohara A."/>
            <person name="Yoshida Y."/>
            <person name="Fujiwara M."/>
            <person name="Mori M."/>
            <person name="Tomita M."/>
            <person name="Arakawa K."/>
        </authorList>
    </citation>
    <scope>NUCLEOTIDE SEQUENCE [LARGE SCALE GENOMIC DNA]</scope>
</reference>
<dbReference type="AlphaFoldDB" id="A0A4Y2QS54"/>
<evidence type="ECO:0000313" key="3">
    <source>
        <dbReference type="Proteomes" id="UP000499080"/>
    </source>
</evidence>
<keyword evidence="1" id="KW-1133">Transmembrane helix</keyword>
<keyword evidence="1" id="KW-0812">Transmembrane</keyword>
<dbReference type="Proteomes" id="UP000499080">
    <property type="component" value="Unassembled WGS sequence"/>
</dbReference>
<comment type="caution">
    <text evidence="2">The sequence shown here is derived from an EMBL/GenBank/DDBJ whole genome shotgun (WGS) entry which is preliminary data.</text>
</comment>
<keyword evidence="3" id="KW-1185">Reference proteome</keyword>
<sequence>MTIAAIASSTDAGFLVVHLRIHHYYGHRGDEFLLTYPAATHIRELAVFPCGGYISWWLSTCKSSRSLPTEVGRIMFILPALMNLKVLPLFGQCLYYFIVPNKSRPPHADAAALSLLVLSRLYTLLGLAGPVWAFLHHTSERAFNPYV</sequence>
<dbReference type="EMBL" id="BGPR01014679">
    <property type="protein sequence ID" value="GBN66242.1"/>
    <property type="molecule type" value="Genomic_DNA"/>
</dbReference>
<evidence type="ECO:0000256" key="1">
    <source>
        <dbReference type="SAM" id="Phobius"/>
    </source>
</evidence>
<name>A0A4Y2QS54_ARAVE</name>
<proteinExistence type="predicted"/>
<accession>A0A4Y2QS54</accession>
<keyword evidence="1" id="KW-0472">Membrane</keyword>
<organism evidence="2 3">
    <name type="scientific">Araneus ventricosus</name>
    <name type="common">Orbweaver spider</name>
    <name type="synonym">Epeira ventricosa</name>
    <dbReference type="NCBI Taxonomy" id="182803"/>
    <lineage>
        <taxon>Eukaryota</taxon>
        <taxon>Metazoa</taxon>
        <taxon>Ecdysozoa</taxon>
        <taxon>Arthropoda</taxon>
        <taxon>Chelicerata</taxon>
        <taxon>Arachnida</taxon>
        <taxon>Araneae</taxon>
        <taxon>Araneomorphae</taxon>
        <taxon>Entelegynae</taxon>
        <taxon>Araneoidea</taxon>
        <taxon>Araneidae</taxon>
        <taxon>Araneus</taxon>
    </lineage>
</organism>
<gene>
    <name evidence="2" type="ORF">AVEN_138716_1</name>
</gene>
<feature type="transmembrane region" description="Helical" evidence="1">
    <location>
        <begin position="110"/>
        <end position="135"/>
    </location>
</feature>
<evidence type="ECO:0000313" key="2">
    <source>
        <dbReference type="EMBL" id="GBN66242.1"/>
    </source>
</evidence>